<accession>A0A4Z2EAE4</accession>
<dbReference type="EMBL" id="SRLO01011821">
    <property type="protein sequence ID" value="TNN25721.1"/>
    <property type="molecule type" value="Genomic_DNA"/>
</dbReference>
<evidence type="ECO:0000313" key="7">
    <source>
        <dbReference type="EMBL" id="TNN25721.1"/>
    </source>
</evidence>
<keyword evidence="5" id="KW-0788">Thiol protease</keyword>
<protein>
    <recommendedName>
        <fullName evidence="2">ubiquitinyl hydrolase 1</fullName>
        <ecNumber evidence="2">3.4.19.12</ecNumber>
    </recommendedName>
</protein>
<dbReference type="EC" id="3.4.19.12" evidence="2"/>
<keyword evidence="4" id="KW-0833">Ubl conjugation pathway</keyword>
<dbReference type="Pfam" id="PF02338">
    <property type="entry name" value="OTU"/>
    <property type="match status" value="1"/>
</dbReference>
<dbReference type="GO" id="GO:0034122">
    <property type="term" value="P:negative regulation of toll-like receptor signaling pathway"/>
    <property type="evidence" value="ECO:0007669"/>
    <property type="project" value="TreeGrafter"/>
</dbReference>
<evidence type="ECO:0000313" key="8">
    <source>
        <dbReference type="Proteomes" id="UP000314294"/>
    </source>
</evidence>
<dbReference type="Proteomes" id="UP000314294">
    <property type="component" value="Unassembled WGS sequence"/>
</dbReference>
<dbReference type="GO" id="GO:1903093">
    <property type="term" value="P:regulation of protein K48-linked deubiquitination"/>
    <property type="evidence" value="ECO:0007669"/>
    <property type="project" value="TreeGrafter"/>
</dbReference>
<evidence type="ECO:0000256" key="1">
    <source>
        <dbReference type="ARBA" id="ARBA00000707"/>
    </source>
</evidence>
<keyword evidence="3" id="KW-0645">Protease</keyword>
<proteinExistence type="predicted"/>
<dbReference type="SUPFAM" id="SSF54001">
    <property type="entry name" value="Cysteine proteinases"/>
    <property type="match status" value="1"/>
</dbReference>
<dbReference type="GO" id="GO:0061578">
    <property type="term" value="F:K63-linked deubiquitinase activity"/>
    <property type="evidence" value="ECO:0007669"/>
    <property type="project" value="TreeGrafter"/>
</dbReference>
<evidence type="ECO:0000256" key="4">
    <source>
        <dbReference type="ARBA" id="ARBA00022786"/>
    </source>
</evidence>
<keyword evidence="5" id="KW-0378">Hydrolase</keyword>
<evidence type="ECO:0000256" key="3">
    <source>
        <dbReference type="ARBA" id="ARBA00022670"/>
    </source>
</evidence>
<evidence type="ECO:0000259" key="6">
    <source>
        <dbReference type="PROSITE" id="PS50802"/>
    </source>
</evidence>
<dbReference type="GO" id="GO:2000660">
    <property type="term" value="P:negative regulation of interleukin-1-mediated signaling pathway"/>
    <property type="evidence" value="ECO:0007669"/>
    <property type="project" value="TreeGrafter"/>
</dbReference>
<dbReference type="InterPro" id="IPR038765">
    <property type="entry name" value="Papain-like_cys_pep_sf"/>
</dbReference>
<gene>
    <name evidence="7" type="primary">Otud4_1</name>
    <name evidence="7" type="ORF">EYF80_064147</name>
</gene>
<reference evidence="7 8" key="1">
    <citation type="submission" date="2019-03" db="EMBL/GenBank/DDBJ databases">
        <title>First draft genome of Liparis tanakae, snailfish: a comprehensive survey of snailfish specific genes.</title>
        <authorList>
            <person name="Kim W."/>
            <person name="Song I."/>
            <person name="Jeong J.-H."/>
            <person name="Kim D."/>
            <person name="Kim S."/>
            <person name="Ryu S."/>
            <person name="Song J.Y."/>
            <person name="Lee S.K."/>
        </authorList>
    </citation>
    <scope>NUCLEOTIDE SEQUENCE [LARGE SCALE GENOMIC DNA]</scope>
    <source>
        <tissue evidence="7">Muscle</tissue>
    </source>
</reference>
<dbReference type="GO" id="GO:0016579">
    <property type="term" value="P:protein deubiquitination"/>
    <property type="evidence" value="ECO:0007669"/>
    <property type="project" value="TreeGrafter"/>
</dbReference>
<evidence type="ECO:0000256" key="5">
    <source>
        <dbReference type="ARBA" id="ARBA00022807"/>
    </source>
</evidence>
<keyword evidence="8" id="KW-1185">Reference proteome</keyword>
<comment type="catalytic activity">
    <reaction evidence="1">
        <text>Thiol-dependent hydrolysis of ester, thioester, amide, peptide and isopeptide bonds formed by the C-terminal Gly of ubiquitin (a 76-residue protein attached to proteins as an intracellular targeting signal).</text>
        <dbReference type="EC" id="3.4.19.12"/>
    </reaction>
</comment>
<name>A0A4Z2EAE4_9TELE</name>
<dbReference type="InterPro" id="IPR003323">
    <property type="entry name" value="OTU_dom"/>
</dbReference>
<evidence type="ECO:0000256" key="2">
    <source>
        <dbReference type="ARBA" id="ARBA00012759"/>
    </source>
</evidence>
<dbReference type="PANTHER" id="PTHR12419:SF9">
    <property type="entry name" value="OTU DOMAIN-CONTAINING PROTEIN 4"/>
    <property type="match status" value="1"/>
</dbReference>
<dbReference type="GO" id="GO:0004843">
    <property type="term" value="F:cysteine-type deubiquitinase activity"/>
    <property type="evidence" value="ECO:0007669"/>
    <property type="project" value="UniProtKB-EC"/>
</dbReference>
<dbReference type="OrthoDB" id="10017659at2759"/>
<dbReference type="PANTHER" id="PTHR12419">
    <property type="entry name" value="OTU DOMAIN CONTAINING PROTEIN"/>
    <property type="match status" value="1"/>
</dbReference>
<comment type="caution">
    <text evidence="7">The sequence shown here is derived from an EMBL/GenBank/DDBJ whole genome shotgun (WGS) entry which is preliminary data.</text>
</comment>
<dbReference type="GO" id="GO:0006508">
    <property type="term" value="P:proteolysis"/>
    <property type="evidence" value="ECO:0007669"/>
    <property type="project" value="UniProtKB-KW"/>
</dbReference>
<sequence length="183" mass="20617">MTSLCLYASWSGDNKKSPVLHCQSLHTEVRAQCVAFLKENRGSYEAFIEGDFEEYVFKLQDPQQWVGEVEINALAVMYKRDFLIFQEPGKPAVHITDNHFQDKVRLCFLNGNHYDSVYSVGFIRGAALCQSILYELLYDGVFQAERGSLGACQRPGRPTDLLSDDAMNACVSSDDSDPEAAEW</sequence>
<dbReference type="PROSITE" id="PS50802">
    <property type="entry name" value="OTU"/>
    <property type="match status" value="1"/>
</dbReference>
<feature type="domain" description="OTU" evidence="6">
    <location>
        <begin position="1"/>
        <end position="120"/>
    </location>
</feature>
<dbReference type="AlphaFoldDB" id="A0A4Z2EAE4"/>
<organism evidence="7 8">
    <name type="scientific">Liparis tanakae</name>
    <name type="common">Tanaka's snailfish</name>
    <dbReference type="NCBI Taxonomy" id="230148"/>
    <lineage>
        <taxon>Eukaryota</taxon>
        <taxon>Metazoa</taxon>
        <taxon>Chordata</taxon>
        <taxon>Craniata</taxon>
        <taxon>Vertebrata</taxon>
        <taxon>Euteleostomi</taxon>
        <taxon>Actinopterygii</taxon>
        <taxon>Neopterygii</taxon>
        <taxon>Teleostei</taxon>
        <taxon>Neoteleostei</taxon>
        <taxon>Acanthomorphata</taxon>
        <taxon>Eupercaria</taxon>
        <taxon>Perciformes</taxon>
        <taxon>Cottioidei</taxon>
        <taxon>Cottales</taxon>
        <taxon>Liparidae</taxon>
        <taxon>Liparis</taxon>
    </lineage>
</organism>
<dbReference type="Gene3D" id="3.90.70.80">
    <property type="match status" value="1"/>
</dbReference>
<dbReference type="InterPro" id="IPR050704">
    <property type="entry name" value="Peptidase_C85-like"/>
</dbReference>